<dbReference type="SUPFAM" id="SSF56784">
    <property type="entry name" value="HAD-like"/>
    <property type="match status" value="1"/>
</dbReference>
<dbReference type="SFLD" id="SFLDS00003">
    <property type="entry name" value="Haloacid_Dehalogenase"/>
    <property type="match status" value="1"/>
</dbReference>
<dbReference type="InterPro" id="IPR023299">
    <property type="entry name" value="ATPase_P-typ_cyto_dom_N"/>
</dbReference>
<dbReference type="GO" id="GO:0033017">
    <property type="term" value="C:sarcoplasmic reticulum membrane"/>
    <property type="evidence" value="ECO:0007669"/>
    <property type="project" value="UniProtKB-SubCell"/>
</dbReference>
<dbReference type="InterPro" id="IPR036412">
    <property type="entry name" value="HAD-like_sf"/>
</dbReference>
<dbReference type="Gene3D" id="2.70.150.10">
    <property type="entry name" value="Calcium-transporting ATPase, cytoplasmic transduction domain A"/>
    <property type="match status" value="1"/>
</dbReference>
<dbReference type="PANTHER" id="PTHR42861">
    <property type="entry name" value="CALCIUM-TRANSPORTING ATPASE"/>
    <property type="match status" value="1"/>
</dbReference>
<dbReference type="InterPro" id="IPR018303">
    <property type="entry name" value="ATPase_P-typ_P_site"/>
</dbReference>
<dbReference type="AlphaFoldDB" id="A0A553PC92"/>
<keyword evidence="2 15" id="KW-0813">Transport</keyword>
<dbReference type="Gene3D" id="1.20.1110.10">
    <property type="entry name" value="Calcium-transporting ATPase, transmembrane domain"/>
    <property type="match status" value="1"/>
</dbReference>
<evidence type="ECO:0000313" key="18">
    <source>
        <dbReference type="EMBL" id="TRY75311.1"/>
    </source>
</evidence>
<name>A0A553PC92_TIGCA</name>
<dbReference type="NCBIfam" id="TIGR01494">
    <property type="entry name" value="ATPase_P-type"/>
    <property type="match status" value="3"/>
</dbReference>
<dbReference type="EC" id="7.2.2.10" evidence="15"/>
<dbReference type="InterPro" id="IPR006068">
    <property type="entry name" value="ATPase_P-typ_cation-transptr_C"/>
</dbReference>
<dbReference type="InterPro" id="IPR059000">
    <property type="entry name" value="ATPase_P-type_domA"/>
</dbReference>
<keyword evidence="19" id="KW-1185">Reference proteome</keyword>
<dbReference type="GO" id="GO:0016887">
    <property type="term" value="F:ATP hydrolysis activity"/>
    <property type="evidence" value="ECO:0007669"/>
    <property type="project" value="InterPro"/>
</dbReference>
<dbReference type="InterPro" id="IPR008250">
    <property type="entry name" value="ATPase_P-typ_transduc_dom_A_sf"/>
</dbReference>
<organism evidence="18 19">
    <name type="scientific">Tigriopus californicus</name>
    <name type="common">Marine copepod</name>
    <dbReference type="NCBI Taxonomy" id="6832"/>
    <lineage>
        <taxon>Eukaryota</taxon>
        <taxon>Metazoa</taxon>
        <taxon>Ecdysozoa</taxon>
        <taxon>Arthropoda</taxon>
        <taxon>Crustacea</taxon>
        <taxon>Multicrustacea</taxon>
        <taxon>Hexanauplia</taxon>
        <taxon>Copepoda</taxon>
        <taxon>Harpacticoida</taxon>
        <taxon>Harpacticidae</taxon>
        <taxon>Tigriopus</taxon>
    </lineage>
</organism>
<keyword evidence="7 15" id="KW-0067">ATP-binding</keyword>
<evidence type="ECO:0000256" key="4">
    <source>
        <dbReference type="ARBA" id="ARBA00022692"/>
    </source>
</evidence>
<dbReference type="SUPFAM" id="SSF81653">
    <property type="entry name" value="Calcium ATPase, transduction domain A"/>
    <property type="match status" value="1"/>
</dbReference>
<evidence type="ECO:0000256" key="13">
    <source>
        <dbReference type="ARBA" id="ARBA00047330"/>
    </source>
</evidence>
<dbReference type="InterPro" id="IPR044492">
    <property type="entry name" value="P_typ_ATPase_HD_dom"/>
</dbReference>
<feature type="transmembrane region" description="Helical" evidence="15">
    <location>
        <begin position="861"/>
        <end position="879"/>
    </location>
</feature>
<sequence>MAETSPSIVPKASGVIPSPDKRPLPSPVRIHARSRQTSTSGCTMDWLSCEQAATLNVGEVQSMLEVSTENGLTTAQADHKRGLHGLNQVGVQAPDPLWKKYLDQFNNPFILLLLSSALISVCMQQFDDAISITVAIVIVVTVGFVQEYRSEKTLERMGSLLPPTCQCLRDGQIDTILAKYLVPGDVVALEMGDRIPADLRLLEVNELTVDESSFTGETEPKYKTVELTERQAKLACNDMSNICFQGTLVIQGKGLGVVICTGERSQFGEVFKMMQAEDPPRTPLQKSMDVLGKQLTIYSIGVIGLIMLVGWLQGRPILDMFNIGVSLAVAAIPEGLPIVVTVTLAFGVMRMARRNAVVKRLPTVEALGCVDWICSDKTGTLTSNEMTVTDVVSPERIMLDDISNQLQGGVSSPLERANDVLRVLEVGIVCNNAVDNHHEGLHGSPTEKALLVAARNLDALDLRKSFRRLHEIPFSSERKYMAVECENASSQIIYMIKGAPEVIIEKCTLFPSGQGSTSPMTPMQKQRATNANIAMAKRGKRVLALARGANMDQLEFAGLIALQDPPRAGVAESIQILKRSQVQVCMITGDGRETAAAIAHQLGLSGDNKTLLSGHELDNLSEAGLESAVEKCFCFYRTTPRHKVRIVKALQANGRIVGMTGDGVNDGVAIKKADVGIAMGVNGTDVCKEAADMILLNDDFSTILNAIEEGKCIFYNIRNFVRFQLSTSISALMLISLSTLLDIPNPLNPMQILWINVIMDGPPAQSLGLEPADHEVLKRPPRKQREEILSRTLLINVLISASVIISGTLWVYKETMEDGKMTARETTMTFTCFVFFDMFNALSSRSQERLIYEIGFFSNRVFVLAVSLSILGQFAVIYLPPLQYVFQTEALAFSDLVLLTLLSSSVFIVSETKKLWDRGHLRKTAKENGKRNEAHSV</sequence>
<dbReference type="FunFam" id="2.70.150.10:FF:000008">
    <property type="entry name" value="Calcium-transporting ATPase"/>
    <property type="match status" value="1"/>
</dbReference>
<evidence type="ECO:0000256" key="2">
    <source>
        <dbReference type="ARBA" id="ARBA00022448"/>
    </source>
</evidence>
<dbReference type="Proteomes" id="UP000318571">
    <property type="component" value="Chromosome 2"/>
</dbReference>
<evidence type="ECO:0000256" key="8">
    <source>
        <dbReference type="ARBA" id="ARBA00022951"/>
    </source>
</evidence>
<dbReference type="SUPFAM" id="SSF81665">
    <property type="entry name" value="Calcium ATPase, transmembrane domain M"/>
    <property type="match status" value="1"/>
</dbReference>
<comment type="function">
    <text evidence="15">Catalyzes the hydrolysis of ATP coupled with the transport of calcium.</text>
</comment>
<evidence type="ECO:0000259" key="17">
    <source>
        <dbReference type="SMART" id="SM00831"/>
    </source>
</evidence>
<dbReference type="InterPro" id="IPR006413">
    <property type="entry name" value="P-type_ATPase_IIA_PMR1"/>
</dbReference>
<keyword evidence="5 15" id="KW-0547">Nucleotide-binding</keyword>
<evidence type="ECO:0000256" key="10">
    <source>
        <dbReference type="ARBA" id="ARBA00022989"/>
    </source>
</evidence>
<feature type="transmembrane region" description="Helical" evidence="15">
    <location>
        <begin position="891"/>
        <end position="909"/>
    </location>
</feature>
<feature type="transmembrane region" description="Helical" evidence="15">
    <location>
        <begin position="320"/>
        <end position="346"/>
    </location>
</feature>
<dbReference type="OMA" id="IGWVQGK"/>
<dbReference type="InterPro" id="IPR023298">
    <property type="entry name" value="ATPase_P-typ_TM_dom_sf"/>
</dbReference>
<feature type="transmembrane region" description="Helical" evidence="15">
    <location>
        <begin position="132"/>
        <end position="148"/>
    </location>
</feature>
<dbReference type="GO" id="GO:0140613">
    <property type="term" value="F:P-type manganese transporter activity"/>
    <property type="evidence" value="ECO:0007669"/>
    <property type="project" value="RHEA"/>
</dbReference>
<dbReference type="GO" id="GO:0005524">
    <property type="term" value="F:ATP binding"/>
    <property type="evidence" value="ECO:0007669"/>
    <property type="project" value="UniProtKB-KW"/>
</dbReference>
<comment type="caution">
    <text evidence="15">Lacks conserved residue(s) required for the propagation of feature annotation.</text>
</comment>
<keyword evidence="3 15" id="KW-0109">Calcium transport</keyword>
<evidence type="ECO:0000256" key="1">
    <source>
        <dbReference type="ARBA" id="ARBA00004326"/>
    </source>
</evidence>
<dbReference type="OrthoDB" id="3352408at2759"/>
<dbReference type="PRINTS" id="PR00120">
    <property type="entry name" value="HATPASE"/>
</dbReference>
<evidence type="ECO:0000256" key="11">
    <source>
        <dbReference type="ARBA" id="ARBA00023065"/>
    </source>
</evidence>
<dbReference type="PROSITE" id="PS00154">
    <property type="entry name" value="ATPASE_E1_E2"/>
    <property type="match status" value="1"/>
</dbReference>
<comment type="caution">
    <text evidence="18">The sequence shown here is derived from an EMBL/GenBank/DDBJ whole genome shotgun (WGS) entry which is preliminary data.</text>
</comment>
<dbReference type="SFLD" id="SFLDG00002">
    <property type="entry name" value="C1.7:_P-type_atpase_like"/>
    <property type="match status" value="1"/>
</dbReference>
<dbReference type="Gene3D" id="3.40.1110.10">
    <property type="entry name" value="Calcium-transporting ATPase, cytoplasmic domain N"/>
    <property type="match status" value="1"/>
</dbReference>
<dbReference type="NCBIfam" id="TIGR01522">
    <property type="entry name" value="ATPase-IIA2_Ca"/>
    <property type="match status" value="1"/>
</dbReference>
<keyword evidence="8" id="KW-0703">Sarcoplasmic reticulum</keyword>
<dbReference type="Pfam" id="PF00690">
    <property type="entry name" value="Cation_ATPase_N"/>
    <property type="match status" value="1"/>
</dbReference>
<evidence type="ECO:0000256" key="5">
    <source>
        <dbReference type="ARBA" id="ARBA00022741"/>
    </source>
</evidence>
<keyword evidence="11 15" id="KW-0406">Ion transport</keyword>
<comment type="subcellular location">
    <subcellularLocation>
        <location evidence="15">Membrane</location>
        <topology evidence="15">Multi-pass membrane protein</topology>
    </subcellularLocation>
    <subcellularLocation>
        <location evidence="1">Sarcoplasmic reticulum membrane</location>
        <topology evidence="1">Multi-pass membrane protein</topology>
    </subcellularLocation>
</comment>
<comment type="similarity">
    <text evidence="15">Belongs to the cation transport ATPase (P-type) (TC 3.A.3) family.</text>
</comment>
<evidence type="ECO:0000256" key="16">
    <source>
        <dbReference type="SAM" id="MobiDB-lite"/>
    </source>
</evidence>
<feature type="transmembrane region" description="Helical" evidence="15">
    <location>
        <begin position="788"/>
        <end position="811"/>
    </location>
</feature>
<dbReference type="PRINTS" id="PR00119">
    <property type="entry name" value="CATATPASE"/>
</dbReference>
<evidence type="ECO:0000256" key="15">
    <source>
        <dbReference type="RuleBase" id="RU361146"/>
    </source>
</evidence>
<evidence type="ECO:0000313" key="19">
    <source>
        <dbReference type="Proteomes" id="UP000318571"/>
    </source>
</evidence>
<dbReference type="InterPro" id="IPR004014">
    <property type="entry name" value="ATPase_P-typ_cation-transptr_N"/>
</dbReference>
<dbReference type="EMBL" id="VCGU01000005">
    <property type="protein sequence ID" value="TRY75311.1"/>
    <property type="molecule type" value="Genomic_DNA"/>
</dbReference>
<dbReference type="Pfam" id="PF00122">
    <property type="entry name" value="E1-E2_ATPase"/>
    <property type="match status" value="1"/>
</dbReference>
<feature type="transmembrane region" description="Helical" evidence="15">
    <location>
        <begin position="295"/>
        <end position="314"/>
    </location>
</feature>
<gene>
    <name evidence="18" type="ORF">TCAL_01655</name>
</gene>
<keyword evidence="4 15" id="KW-0812">Transmembrane</keyword>
<comment type="catalytic activity">
    <reaction evidence="13">
        <text>Mn(2+)(in) + ATP + H2O = Mn(2+)(out) + ADP + phosphate + H(+)</text>
        <dbReference type="Rhea" id="RHEA:66820"/>
        <dbReference type="ChEBI" id="CHEBI:15377"/>
        <dbReference type="ChEBI" id="CHEBI:15378"/>
        <dbReference type="ChEBI" id="CHEBI:29035"/>
        <dbReference type="ChEBI" id="CHEBI:30616"/>
        <dbReference type="ChEBI" id="CHEBI:43474"/>
        <dbReference type="ChEBI" id="CHEBI:456216"/>
    </reaction>
    <physiologicalReaction direction="left-to-right" evidence="13">
        <dbReference type="Rhea" id="RHEA:66821"/>
    </physiologicalReaction>
</comment>
<evidence type="ECO:0000256" key="9">
    <source>
        <dbReference type="ARBA" id="ARBA00022967"/>
    </source>
</evidence>
<dbReference type="SUPFAM" id="SSF81660">
    <property type="entry name" value="Metal cation-transporting ATPase, ATP-binding domain N"/>
    <property type="match status" value="1"/>
</dbReference>
<reference evidence="18 19" key="1">
    <citation type="journal article" date="2018" name="Nat. Ecol. Evol.">
        <title>Genomic signatures of mitonuclear coevolution across populations of Tigriopus californicus.</title>
        <authorList>
            <person name="Barreto F.S."/>
            <person name="Watson E.T."/>
            <person name="Lima T.G."/>
            <person name="Willett C.S."/>
            <person name="Edmands S."/>
            <person name="Li W."/>
            <person name="Burton R.S."/>
        </authorList>
    </citation>
    <scope>NUCLEOTIDE SEQUENCE [LARGE SCALE GENOMIC DNA]</scope>
    <source>
        <strain evidence="18 19">San Diego</strain>
    </source>
</reference>
<dbReference type="InterPro" id="IPR001757">
    <property type="entry name" value="P_typ_ATPase"/>
</dbReference>
<feature type="domain" description="Cation-transporting P-type ATPase N-terminal" evidence="17">
    <location>
        <begin position="51"/>
        <end position="125"/>
    </location>
</feature>
<keyword evidence="6 15" id="KW-0106">Calcium</keyword>
<protein>
    <recommendedName>
        <fullName evidence="15">Calcium-transporting ATPase</fullName>
        <ecNumber evidence="15">7.2.2.10</ecNumber>
    </recommendedName>
</protein>
<evidence type="ECO:0000256" key="3">
    <source>
        <dbReference type="ARBA" id="ARBA00022568"/>
    </source>
</evidence>
<comment type="catalytic activity">
    <reaction evidence="14 15">
        <text>Ca(2+)(in) + ATP + H2O = Ca(2+)(out) + ADP + phosphate + H(+)</text>
        <dbReference type="Rhea" id="RHEA:18105"/>
        <dbReference type="ChEBI" id="CHEBI:15377"/>
        <dbReference type="ChEBI" id="CHEBI:15378"/>
        <dbReference type="ChEBI" id="CHEBI:29108"/>
        <dbReference type="ChEBI" id="CHEBI:30616"/>
        <dbReference type="ChEBI" id="CHEBI:43474"/>
        <dbReference type="ChEBI" id="CHEBI:456216"/>
        <dbReference type="EC" id="7.2.2.10"/>
    </reaction>
</comment>
<keyword evidence="12 15" id="KW-0472">Membrane</keyword>
<dbReference type="SMART" id="SM00831">
    <property type="entry name" value="Cation_ATPase_N"/>
    <property type="match status" value="1"/>
</dbReference>
<dbReference type="GO" id="GO:0005388">
    <property type="term" value="F:P-type calcium transporter activity"/>
    <property type="evidence" value="ECO:0007669"/>
    <property type="project" value="UniProtKB-EC"/>
</dbReference>
<keyword evidence="9" id="KW-1278">Translocase</keyword>
<keyword evidence="10 15" id="KW-1133">Transmembrane helix</keyword>
<feature type="region of interest" description="Disordered" evidence="16">
    <location>
        <begin position="1"/>
        <end position="36"/>
    </location>
</feature>
<dbReference type="Pfam" id="PF00689">
    <property type="entry name" value="Cation_ATPase_C"/>
    <property type="match status" value="1"/>
</dbReference>
<dbReference type="SFLD" id="SFLDF00027">
    <property type="entry name" value="p-type_atpase"/>
    <property type="match status" value="1"/>
</dbReference>
<accession>A0A553PC92</accession>
<evidence type="ECO:0000256" key="12">
    <source>
        <dbReference type="ARBA" id="ARBA00023136"/>
    </source>
</evidence>
<feature type="transmembrane region" description="Helical" evidence="15">
    <location>
        <begin position="823"/>
        <end position="840"/>
    </location>
</feature>
<dbReference type="Pfam" id="PF13246">
    <property type="entry name" value="Cation_ATPase"/>
    <property type="match status" value="1"/>
</dbReference>
<evidence type="ECO:0000256" key="6">
    <source>
        <dbReference type="ARBA" id="ARBA00022837"/>
    </source>
</evidence>
<dbReference type="Gene3D" id="3.40.50.1000">
    <property type="entry name" value="HAD superfamily/HAD-like"/>
    <property type="match status" value="1"/>
</dbReference>
<dbReference type="InterPro" id="IPR023214">
    <property type="entry name" value="HAD_sf"/>
</dbReference>
<evidence type="ECO:0000256" key="14">
    <source>
        <dbReference type="ARBA" id="ARBA00048694"/>
    </source>
</evidence>
<dbReference type="STRING" id="6832.A0A553PC92"/>
<proteinExistence type="inferred from homology"/>
<evidence type="ECO:0000256" key="7">
    <source>
        <dbReference type="ARBA" id="ARBA00022840"/>
    </source>
</evidence>